<dbReference type="Gene3D" id="3.40.50.2000">
    <property type="entry name" value="Glycogen Phosphorylase B"/>
    <property type="match status" value="1"/>
</dbReference>
<evidence type="ECO:0000313" key="4">
    <source>
        <dbReference type="Proteomes" id="UP000074294"/>
    </source>
</evidence>
<dbReference type="NCBIfam" id="TIGR03590">
    <property type="entry name" value="PseG"/>
    <property type="match status" value="1"/>
</dbReference>
<dbReference type="STRING" id="1776334.APZ16_03715"/>
<dbReference type="SUPFAM" id="SSF53756">
    <property type="entry name" value="UDP-Glycosyltransferase/glycogen phosphorylase"/>
    <property type="match status" value="1"/>
</dbReference>
<accession>A0A147K016</accession>
<evidence type="ECO:0000256" key="1">
    <source>
        <dbReference type="ARBA" id="ARBA00006962"/>
    </source>
</evidence>
<dbReference type="InterPro" id="IPR020023">
    <property type="entry name" value="PseG"/>
</dbReference>
<comment type="similarity">
    <text evidence="1">Belongs to the glycosyltransferase 28 family.</text>
</comment>
<comment type="caution">
    <text evidence="3">The sequence shown here is derived from an EMBL/GenBank/DDBJ whole genome shotgun (WGS) entry which is preliminary data.</text>
</comment>
<dbReference type="EMBL" id="LQMQ01000010">
    <property type="protein sequence ID" value="KUO42150.1"/>
    <property type="molecule type" value="Genomic_DNA"/>
</dbReference>
<dbReference type="Proteomes" id="UP000074294">
    <property type="component" value="Unassembled WGS sequence"/>
</dbReference>
<dbReference type="Gene3D" id="3.40.50.11190">
    <property type="match status" value="1"/>
</dbReference>
<sequence>MFCIGFRVDASNEIGMGHLMESISLAESLKKMTKCEIVFLTRYFRPSLDILEQHGYRTVVIRGKSEETEIAQIIQTIKKTKMKVLIVDLLNKKNGYFQKLKGLVKVLVVILDDDKHRKVPADIVVNFNIVQDKKFYQNLGSAETIYCIGPEYMPMPDYMHYEWKKNKIIPKKCKMIFVNQGGSDPFGLTAKIIRSLEILNLGQKIVVVVGPAVSPRLKKELLSLKPHLKNYYVFKWHPNQEEMHQIMKESDLAITAAGNTLYELSVFGVPSIVICHHKKHNAVAKKFAQRNAIINLGIGKNISNQTIANSVKKLLSDHEKRVMLSNNAKKITDGKGSERVSKIIICYLKTIIGE</sequence>
<dbReference type="Pfam" id="PF04101">
    <property type="entry name" value="Glyco_tran_28_C"/>
    <property type="match status" value="1"/>
</dbReference>
<feature type="domain" description="Glycosyl transferase family 28 C-terminal" evidence="2">
    <location>
        <begin position="181"/>
        <end position="330"/>
    </location>
</feature>
<proteinExistence type="inferred from homology"/>
<dbReference type="GO" id="GO:0016758">
    <property type="term" value="F:hexosyltransferase activity"/>
    <property type="evidence" value="ECO:0007669"/>
    <property type="project" value="InterPro"/>
</dbReference>
<reference evidence="3 4" key="1">
    <citation type="journal article" date="2016" name="Nat. Microbiol.">
        <title>Genomic inference of the metabolism of cosmopolitan subsurface Archaea, Hadesarchaea.</title>
        <authorList>
            <person name="Baker B.J."/>
            <person name="Saw J.H."/>
            <person name="Lind A.E."/>
            <person name="Lazar C.S."/>
            <person name="Hinrichs K.-U."/>
            <person name="Teske A.P."/>
            <person name="Ettema T.J."/>
        </authorList>
    </citation>
    <scope>NUCLEOTIDE SEQUENCE [LARGE SCALE GENOMIC DNA]</scope>
</reference>
<dbReference type="PANTHER" id="PTHR21015:SF22">
    <property type="entry name" value="GLYCOSYLTRANSFERASE"/>
    <property type="match status" value="1"/>
</dbReference>
<dbReference type="InterPro" id="IPR007235">
    <property type="entry name" value="Glyco_trans_28_C"/>
</dbReference>
<protein>
    <recommendedName>
        <fullName evidence="2">Glycosyl transferase family 28 C-terminal domain-containing protein</fullName>
    </recommendedName>
</protein>
<dbReference type="AlphaFoldDB" id="A0A147K016"/>
<evidence type="ECO:0000313" key="3">
    <source>
        <dbReference type="EMBL" id="KUO42150.1"/>
    </source>
</evidence>
<gene>
    <name evidence="3" type="ORF">APZ16_03715</name>
</gene>
<organism evidence="3 4">
    <name type="scientific">Hadarchaeum yellowstonense</name>
    <dbReference type="NCBI Taxonomy" id="1776334"/>
    <lineage>
        <taxon>Archaea</taxon>
        <taxon>Methanobacteriati</taxon>
        <taxon>Candidatus Hadarchaeota</taxon>
        <taxon>Candidatus Hadarchaeia</taxon>
        <taxon>Candidatus Hadarchaeales</taxon>
        <taxon>Candidatus Hadarchaeaceae</taxon>
        <taxon>Candidatus Hadarchaeum</taxon>
    </lineage>
</organism>
<evidence type="ECO:0000259" key="2">
    <source>
        <dbReference type="Pfam" id="PF04101"/>
    </source>
</evidence>
<dbReference type="PANTHER" id="PTHR21015">
    <property type="entry name" value="UDP-N-ACETYLGLUCOSAMINE--N-ACETYLMURAMYL-(PENTAPEPTIDE) PYROPHOSPHORYL-UNDECAPRENOL N-ACETYLGLUCOSAMINE TRANSFERASE 1"/>
    <property type="match status" value="1"/>
</dbReference>
<name>A0A147K016_HADYE</name>